<dbReference type="GO" id="GO:0005737">
    <property type="term" value="C:cytoplasm"/>
    <property type="evidence" value="ECO:0007669"/>
    <property type="project" value="TreeGrafter"/>
</dbReference>
<dbReference type="SUPFAM" id="SSF56399">
    <property type="entry name" value="ADP-ribosylation"/>
    <property type="match status" value="1"/>
</dbReference>
<dbReference type="InterPro" id="IPR043472">
    <property type="entry name" value="Macro_dom-like"/>
</dbReference>
<proteinExistence type="inferred from homology"/>
<dbReference type="RefSeq" id="XP_020841603.1">
    <property type="nucleotide sequence ID" value="XM_020985944.1"/>
</dbReference>
<dbReference type="GeneTree" id="ENSGT00940000158837"/>
<keyword evidence="5" id="KW-0520">NAD</keyword>
<evidence type="ECO:0000256" key="2">
    <source>
        <dbReference type="ARBA" id="ARBA00022676"/>
    </source>
</evidence>
<name>A0A6P5K9V4_PHACI</name>
<feature type="domain" description="Macro" evidence="9">
    <location>
        <begin position="262"/>
        <end position="444"/>
    </location>
</feature>
<dbReference type="PANTHER" id="PTHR14453">
    <property type="entry name" value="PARP/ZINC FINGER CCCH TYPE DOMAIN CONTAINING PROTEIN"/>
    <property type="match status" value="1"/>
</dbReference>
<evidence type="ECO:0000259" key="9">
    <source>
        <dbReference type="PROSITE" id="PS51154"/>
    </source>
</evidence>
<dbReference type="GO" id="GO:1990404">
    <property type="term" value="F:NAD+-protein mono-ADP-ribosyltransferase activity"/>
    <property type="evidence" value="ECO:0007669"/>
    <property type="project" value="TreeGrafter"/>
</dbReference>
<reference evidence="11 12" key="1">
    <citation type="submission" date="2025-04" db="UniProtKB">
        <authorList>
            <consortium name="RefSeq"/>
        </authorList>
    </citation>
    <scope>IDENTIFICATION</scope>
    <source>
        <tissue evidence="11 12">Spleen</tissue>
    </source>
</reference>
<comment type="similarity">
    <text evidence="7">Belongs to the ARTD/PARP family.</text>
</comment>
<evidence type="ECO:0000313" key="11">
    <source>
        <dbReference type="RefSeq" id="XP_020841601.1"/>
    </source>
</evidence>
<dbReference type="KEGG" id="pcw:110208112"/>
<dbReference type="CDD" id="cd02907">
    <property type="entry name" value="Macro_Af1521_BAL-like"/>
    <property type="match status" value="1"/>
</dbReference>
<dbReference type="Proteomes" id="UP000515140">
    <property type="component" value="Unplaced"/>
</dbReference>
<dbReference type="PROSITE" id="PS51059">
    <property type="entry name" value="PARP_CATALYTIC"/>
    <property type="match status" value="1"/>
</dbReference>
<dbReference type="GO" id="GO:0044389">
    <property type="term" value="F:ubiquitin-like protein ligase binding"/>
    <property type="evidence" value="ECO:0007669"/>
    <property type="project" value="TreeGrafter"/>
</dbReference>
<dbReference type="RefSeq" id="XP_020841601.1">
    <property type="nucleotide sequence ID" value="XM_020985942.1"/>
</dbReference>
<feature type="domain" description="PARP catalytic" evidence="8">
    <location>
        <begin position="579"/>
        <end position="801"/>
    </location>
</feature>
<dbReference type="InterPro" id="IPR012317">
    <property type="entry name" value="Poly(ADP-ribose)pol_cat_dom"/>
</dbReference>
<dbReference type="RefSeq" id="XP_020841602.1">
    <property type="nucleotide sequence ID" value="XM_020985943.1"/>
</dbReference>
<dbReference type="SUPFAM" id="SSF52949">
    <property type="entry name" value="Macro domain-like"/>
    <property type="match status" value="2"/>
</dbReference>
<dbReference type="InterPro" id="IPR052056">
    <property type="entry name" value="Mono-ARTD/PARP"/>
</dbReference>
<dbReference type="GO" id="GO:0060335">
    <property type="term" value="P:positive regulation of type II interferon-mediated signaling pathway"/>
    <property type="evidence" value="ECO:0007669"/>
    <property type="project" value="TreeGrafter"/>
</dbReference>
<evidence type="ECO:0000256" key="6">
    <source>
        <dbReference type="ARBA" id="ARBA00023242"/>
    </source>
</evidence>
<dbReference type="GO" id="GO:0010629">
    <property type="term" value="P:negative regulation of gene expression"/>
    <property type="evidence" value="ECO:0007669"/>
    <property type="project" value="TreeGrafter"/>
</dbReference>
<evidence type="ECO:0000259" key="8">
    <source>
        <dbReference type="PROSITE" id="PS51059"/>
    </source>
</evidence>
<keyword evidence="2" id="KW-0328">Glycosyltransferase</keyword>
<keyword evidence="10" id="KW-1185">Reference proteome</keyword>
<dbReference type="GO" id="GO:0003714">
    <property type="term" value="F:transcription corepressor activity"/>
    <property type="evidence" value="ECO:0007669"/>
    <property type="project" value="TreeGrafter"/>
</dbReference>
<dbReference type="GeneID" id="110208112"/>
<keyword evidence="4" id="KW-0548">Nucleotidyltransferase</keyword>
<dbReference type="GO" id="GO:0016779">
    <property type="term" value="F:nucleotidyltransferase activity"/>
    <property type="evidence" value="ECO:0007669"/>
    <property type="project" value="UniProtKB-KW"/>
</dbReference>
<evidence type="ECO:0000256" key="7">
    <source>
        <dbReference type="ARBA" id="ARBA00024347"/>
    </source>
</evidence>
<dbReference type="AlphaFoldDB" id="A0A6P5K9V4"/>
<gene>
    <name evidence="11 12 13" type="primary">PARP9</name>
</gene>
<protein>
    <submittedName>
        <fullName evidence="11 12">Poly [ADP-ribose] polymerase 9 isoform X1</fullName>
    </submittedName>
</protein>
<dbReference type="InterPro" id="IPR002589">
    <property type="entry name" value="Macro_dom"/>
</dbReference>
<evidence type="ECO:0000256" key="3">
    <source>
        <dbReference type="ARBA" id="ARBA00022679"/>
    </source>
</evidence>
<evidence type="ECO:0000256" key="4">
    <source>
        <dbReference type="ARBA" id="ARBA00022695"/>
    </source>
</evidence>
<evidence type="ECO:0000256" key="1">
    <source>
        <dbReference type="ARBA" id="ARBA00004123"/>
    </source>
</evidence>
<dbReference type="CDD" id="cd01439">
    <property type="entry name" value="TCCD_inducible_PARP_like"/>
    <property type="match status" value="1"/>
</dbReference>
<evidence type="ECO:0000313" key="10">
    <source>
        <dbReference type="Proteomes" id="UP000515140"/>
    </source>
</evidence>
<dbReference type="GO" id="GO:0005634">
    <property type="term" value="C:nucleus"/>
    <property type="evidence" value="ECO:0007669"/>
    <property type="project" value="UniProtKB-SubCell"/>
</dbReference>
<sequence>MSAASSSSDTAAVRTSAVSEGLMEQKSLQINIGSDNLKILKSFESLFNDVINKKFQCTCNLESVMDSAKVFRKILPSQIELSVWKDDLTRHTVDAVVNAANEHLYHGGGLALALLRAGGPIIEEDSKKIIQQFGKVPTGQIATTRGGRLPCSEIIHAVGPEWKVTDEQRCYIQLQEAIINILNYVVSGSSGIKTVAIPALSSGIFGFPLDMCVAIIVKTIVTFPFQRSNILKEIHLVSNEEPTVAAFKRSCERFLYGNTAVAPPLASITLNNVTLQLIEGFIEKQQVDVIVNSVSAQNSFEIGLISKAILDQAGPEIEKEFLEKMIETSKNQELIVITTGFKLACQYVFHIVWPSCNDAKKTLKLAMKECLEKSLQKHINSLSFPALGTGSIGIPREAAVHIMLEEVLQFSKDYPRKKLLVNFVIFPNDSELSKAFNSELAKMKTKQMGHMAPKINKKSGKELKVLQWSREGQKEAELEEAQPPSIHLIGNSKEQLVAAKKWIFELLQAQECRFIENNHIFYLGKEEHDNLYHLKNKFEVSISEEISSGKATLEIRGRLNSIIPVMLHIENLLWLVQRDYAEKHYRRLAECQLSIQPQDRHLFEQDFLKEKKLQEKKIKFEKAGLEAQKVEMVHNSILLAAFEGKKTIQSKKAHGNTCLMLYQEVPQQFCDLVNRAGFQRIYSMPPDHQYGYGIYFRKNLKNLVDNLRKTSDSDRMIYVFEAEVVIGSYCEGNPTYISPPPLGSGTMDTYDSVVDNVKNPETFVIFDSTQALPQFLWTCVLKKSGFSQMEAKSKGLTSSYI</sequence>
<dbReference type="PROSITE" id="PS51154">
    <property type="entry name" value="MACRO"/>
    <property type="match status" value="2"/>
</dbReference>
<feature type="domain" description="Macro" evidence="9">
    <location>
        <begin position="68"/>
        <end position="255"/>
    </location>
</feature>
<evidence type="ECO:0000256" key="5">
    <source>
        <dbReference type="ARBA" id="ARBA00023027"/>
    </source>
</evidence>
<dbReference type="Pfam" id="PF01661">
    <property type="entry name" value="Macro"/>
    <property type="match status" value="2"/>
</dbReference>
<keyword evidence="3" id="KW-0808">Transferase</keyword>
<dbReference type="Gene3D" id="3.40.220.10">
    <property type="entry name" value="Leucine Aminopeptidase, subunit E, domain 1"/>
    <property type="match status" value="2"/>
</dbReference>
<dbReference type="Gene3D" id="3.90.228.10">
    <property type="match status" value="1"/>
</dbReference>
<dbReference type="CTD" id="83666"/>
<evidence type="ECO:0000313" key="13">
    <source>
        <dbReference type="RefSeq" id="XP_020841603.1"/>
    </source>
</evidence>
<dbReference type="PANTHER" id="PTHR14453:SF70">
    <property type="entry name" value="PROTEIN MONO-ADP-RIBOSYLTRANSFERASE PARP9"/>
    <property type="match status" value="1"/>
</dbReference>
<dbReference type="GO" id="GO:0003950">
    <property type="term" value="F:NAD+ poly-ADP-ribosyltransferase activity"/>
    <property type="evidence" value="ECO:0007669"/>
    <property type="project" value="InterPro"/>
</dbReference>
<dbReference type="GO" id="GO:0070212">
    <property type="term" value="P:protein poly-ADP-ribosylation"/>
    <property type="evidence" value="ECO:0007669"/>
    <property type="project" value="TreeGrafter"/>
</dbReference>
<evidence type="ECO:0000313" key="12">
    <source>
        <dbReference type="RefSeq" id="XP_020841602.1"/>
    </source>
</evidence>
<accession>A0A6P5K9V4</accession>
<keyword evidence="6" id="KW-0539">Nucleus</keyword>
<comment type="subcellular location">
    <subcellularLocation>
        <location evidence="1">Nucleus</location>
    </subcellularLocation>
</comment>
<organism evidence="10 12">
    <name type="scientific">Phascolarctos cinereus</name>
    <name type="common">Koala</name>
    <dbReference type="NCBI Taxonomy" id="38626"/>
    <lineage>
        <taxon>Eukaryota</taxon>
        <taxon>Metazoa</taxon>
        <taxon>Chordata</taxon>
        <taxon>Craniata</taxon>
        <taxon>Vertebrata</taxon>
        <taxon>Euteleostomi</taxon>
        <taxon>Mammalia</taxon>
        <taxon>Metatheria</taxon>
        <taxon>Diprotodontia</taxon>
        <taxon>Phascolarctidae</taxon>
        <taxon>Phascolarctos</taxon>
    </lineage>
</organism>
<dbReference type="SMART" id="SM00506">
    <property type="entry name" value="A1pp"/>
    <property type="match status" value="2"/>
</dbReference>